<evidence type="ECO:0000313" key="2">
    <source>
        <dbReference type="Proteomes" id="UP001055811"/>
    </source>
</evidence>
<organism evidence="1 2">
    <name type="scientific">Cichorium intybus</name>
    <name type="common">Chicory</name>
    <dbReference type="NCBI Taxonomy" id="13427"/>
    <lineage>
        <taxon>Eukaryota</taxon>
        <taxon>Viridiplantae</taxon>
        <taxon>Streptophyta</taxon>
        <taxon>Embryophyta</taxon>
        <taxon>Tracheophyta</taxon>
        <taxon>Spermatophyta</taxon>
        <taxon>Magnoliopsida</taxon>
        <taxon>eudicotyledons</taxon>
        <taxon>Gunneridae</taxon>
        <taxon>Pentapetalae</taxon>
        <taxon>asterids</taxon>
        <taxon>campanulids</taxon>
        <taxon>Asterales</taxon>
        <taxon>Asteraceae</taxon>
        <taxon>Cichorioideae</taxon>
        <taxon>Cichorieae</taxon>
        <taxon>Cichoriinae</taxon>
        <taxon>Cichorium</taxon>
    </lineage>
</organism>
<keyword evidence="2" id="KW-1185">Reference proteome</keyword>
<name>A0ACB9BFY5_CICIN</name>
<proteinExistence type="predicted"/>
<protein>
    <submittedName>
        <fullName evidence="1">Uncharacterized protein</fullName>
    </submittedName>
</protein>
<sequence length="70" mass="8276">MKGRRRRRRGSSVERRGGGGDEPVGVKEKRREGWGPFRQYPMINTNLLGSCHIVILFFEFSSRKNWILRR</sequence>
<comment type="caution">
    <text evidence="1">The sequence shown here is derived from an EMBL/GenBank/DDBJ whole genome shotgun (WGS) entry which is preliminary data.</text>
</comment>
<gene>
    <name evidence="1" type="ORF">L2E82_31698</name>
</gene>
<reference evidence="2" key="1">
    <citation type="journal article" date="2022" name="Mol. Ecol. Resour.">
        <title>The genomes of chicory, endive, great burdock and yacon provide insights into Asteraceae palaeo-polyploidization history and plant inulin production.</title>
        <authorList>
            <person name="Fan W."/>
            <person name="Wang S."/>
            <person name="Wang H."/>
            <person name="Wang A."/>
            <person name="Jiang F."/>
            <person name="Liu H."/>
            <person name="Zhao H."/>
            <person name="Xu D."/>
            <person name="Zhang Y."/>
        </authorList>
    </citation>
    <scope>NUCLEOTIDE SEQUENCE [LARGE SCALE GENOMIC DNA]</scope>
    <source>
        <strain evidence="2">cv. Punajuju</strain>
    </source>
</reference>
<dbReference type="Proteomes" id="UP001055811">
    <property type="component" value="Linkage Group LG06"/>
</dbReference>
<reference evidence="1 2" key="2">
    <citation type="journal article" date="2022" name="Mol. Ecol. Resour.">
        <title>The genomes of chicory, endive, great burdock and yacon provide insights into Asteraceae paleo-polyploidization history and plant inulin production.</title>
        <authorList>
            <person name="Fan W."/>
            <person name="Wang S."/>
            <person name="Wang H."/>
            <person name="Wang A."/>
            <person name="Jiang F."/>
            <person name="Liu H."/>
            <person name="Zhao H."/>
            <person name="Xu D."/>
            <person name="Zhang Y."/>
        </authorList>
    </citation>
    <scope>NUCLEOTIDE SEQUENCE [LARGE SCALE GENOMIC DNA]</scope>
    <source>
        <strain evidence="2">cv. Punajuju</strain>
        <tissue evidence="1">Leaves</tissue>
    </source>
</reference>
<dbReference type="EMBL" id="CM042014">
    <property type="protein sequence ID" value="KAI3720706.1"/>
    <property type="molecule type" value="Genomic_DNA"/>
</dbReference>
<accession>A0ACB9BFY5</accession>
<evidence type="ECO:0000313" key="1">
    <source>
        <dbReference type="EMBL" id="KAI3720706.1"/>
    </source>
</evidence>